<evidence type="ECO:0000259" key="2">
    <source>
        <dbReference type="PROSITE" id="PS50878"/>
    </source>
</evidence>
<accession>A0A024HVA4</accession>
<dbReference type="PANTHER" id="PTHR34047">
    <property type="entry name" value="NUCLEAR INTRON MATURASE 1, MITOCHONDRIAL-RELATED"/>
    <property type="match status" value="1"/>
</dbReference>
<dbReference type="InterPro" id="IPR030931">
    <property type="entry name" value="Group_II_RT_mat"/>
</dbReference>
<organism evidence="3">
    <name type="scientific">Klebsiella pneumoniae</name>
    <dbReference type="NCBI Taxonomy" id="573"/>
    <lineage>
        <taxon>Bacteria</taxon>
        <taxon>Pseudomonadati</taxon>
        <taxon>Pseudomonadota</taxon>
        <taxon>Gammaproteobacteria</taxon>
        <taxon>Enterobacterales</taxon>
        <taxon>Enterobacteriaceae</taxon>
        <taxon>Klebsiella/Raoultella group</taxon>
        <taxon>Klebsiella</taxon>
        <taxon>Klebsiella pneumoniae complex</taxon>
    </lineage>
</organism>
<dbReference type="SUPFAM" id="SSF56672">
    <property type="entry name" value="DNA/RNA polymerases"/>
    <property type="match status" value="1"/>
</dbReference>
<dbReference type="InterPro" id="IPR051083">
    <property type="entry name" value="GrpII_Intron_Splice-Mob/Def"/>
</dbReference>
<dbReference type="Pfam" id="PF00078">
    <property type="entry name" value="RVT_1"/>
    <property type="match status" value="1"/>
</dbReference>
<gene>
    <name evidence="3" type="ORF">PENVA_0111</name>
</gene>
<dbReference type="InterPro" id="IPR025960">
    <property type="entry name" value="RVT_N"/>
</dbReference>
<dbReference type="InterPro" id="IPR043502">
    <property type="entry name" value="DNA/RNA_pol_sf"/>
</dbReference>
<dbReference type="InterPro" id="IPR003615">
    <property type="entry name" value="HNH_nuc"/>
</dbReference>
<dbReference type="NCBIfam" id="TIGR04416">
    <property type="entry name" value="group_II_RT_mat"/>
    <property type="match status" value="1"/>
</dbReference>
<dbReference type="Pfam" id="PF08388">
    <property type="entry name" value="GIIM"/>
    <property type="match status" value="1"/>
</dbReference>
<comment type="similarity">
    <text evidence="1">Belongs to the bacterial reverse transcriptase family.</text>
</comment>
<keyword evidence="3" id="KW-0614">Plasmid</keyword>
<name>A0A024HVA4_KLEPN</name>
<geneLocation type="plasmid" evidence="3">
    <name>pENVA</name>
</geneLocation>
<evidence type="ECO:0000256" key="1">
    <source>
        <dbReference type="ARBA" id="ARBA00034120"/>
    </source>
</evidence>
<dbReference type="InterPro" id="IPR002711">
    <property type="entry name" value="HNH"/>
</dbReference>
<evidence type="ECO:0000313" key="3">
    <source>
        <dbReference type="EMBL" id="CDM79727.1"/>
    </source>
</evidence>
<dbReference type="InterPro" id="IPR013597">
    <property type="entry name" value="Mat_intron_G2"/>
</dbReference>
<protein>
    <submittedName>
        <fullName evidence="3">Reverse transcriptase</fullName>
        <ecNumber evidence="3">2.7.7.49</ecNumber>
    </submittedName>
</protein>
<dbReference type="CDD" id="cd00085">
    <property type="entry name" value="HNHc"/>
    <property type="match status" value="1"/>
</dbReference>
<dbReference type="GO" id="GO:0003964">
    <property type="term" value="F:RNA-directed DNA polymerase activity"/>
    <property type="evidence" value="ECO:0007669"/>
    <property type="project" value="UniProtKB-KW"/>
</dbReference>
<proteinExistence type="inferred from homology"/>
<dbReference type="AlphaFoldDB" id="A0A024HVA4"/>
<dbReference type="CDD" id="cd01651">
    <property type="entry name" value="RT_G2_intron"/>
    <property type="match status" value="1"/>
</dbReference>
<reference evidence="3" key="1">
    <citation type="journal article" date="2014" name="Antimicrob. Agents Chemother.">
        <title>IncH-Type Plasmid Harboring blaCTX-M-15, blaDHA-1, and qnrB4 Genes Recovered from Animal Isolates.</title>
        <authorList>
            <person name="Schluter A."/>
            <person name="Nordmann P."/>
            <person name="Bonnin R.A."/>
            <person name="Millemann Y."/>
            <person name="Eikmeyer F.G."/>
            <person name="Wibberg D."/>
            <person name="Puhler A."/>
            <person name="Poirel L."/>
        </authorList>
    </citation>
    <scope>NUCLEOTIDE SEQUENCE [LARGE SCALE GENOMIC DNA]</scope>
    <source>
        <strain evidence="3">Kp15</strain>
        <plasmid evidence="3">pENVA</plasmid>
    </source>
</reference>
<keyword evidence="3" id="KW-0548">Nucleotidyltransferase</keyword>
<dbReference type="Pfam" id="PF01844">
    <property type="entry name" value="HNH"/>
    <property type="match status" value="1"/>
</dbReference>
<dbReference type="GO" id="GO:0003676">
    <property type="term" value="F:nucleic acid binding"/>
    <property type="evidence" value="ECO:0007669"/>
    <property type="project" value="InterPro"/>
</dbReference>
<dbReference type="InterPro" id="IPR000477">
    <property type="entry name" value="RT_dom"/>
</dbReference>
<dbReference type="PROSITE" id="PS50878">
    <property type="entry name" value="RT_POL"/>
    <property type="match status" value="1"/>
</dbReference>
<dbReference type="EMBL" id="HG918041">
    <property type="protein sequence ID" value="CDM79727.1"/>
    <property type="molecule type" value="Genomic_DNA"/>
</dbReference>
<dbReference type="EC" id="2.7.7.49" evidence="3"/>
<dbReference type="SMART" id="SM00507">
    <property type="entry name" value="HNHc"/>
    <property type="match status" value="1"/>
</dbReference>
<sequence>MTTQEIACAGAPSRESVTWHSIDWAMCHREVRRLQARIVKATREGKHGKVKALQWILTHSFSGKALAVRRVTENQGKKTPGVDGITWSTPEAKSQAMLSIKRRGYRPRPLKRVYIPKANGKMRPLGIPTMKDRAMQALYLLALEPVAETTADRRSFGFRPERSTADAMEQCFKVLSRKNSAHWILEGDIKGCFDNISHDWLISHVPTDREILRKWLQAGYMEDRQLFPTEAGTPQGGIISPTLANLTLDGLESIILRRYVKDKWNKQKVNFIRYADDFVITGATQEVLENEVRPLVEDFMRQRGLTLSPEKTKITHIDEGFDFLGQNVRKYNGKLLIKPSKANVATFLGKVRSTIKGNKALDQQKLIRLLNPMIRGWADFHQHVVSKETFAHVDKEIWNTLWRWALRRHPQKGRRWVRNRYFLTVGTRSWVFATATRERFPDGNPILMSLRNAADTPIRRHQSIMLEANPFDPKWETYFEERVSLKMQNSLRGRKKLINLWLEQDRRCPVCQQLITRESGWHVHHIIRRVDGGKDGNANLVMVHPNCHSQIHVNGLKVVKPVRESGL</sequence>
<dbReference type="PANTHER" id="PTHR34047:SF10">
    <property type="entry name" value="GROUP II INTRON-ASSOCIATED OPEN READING FRAME"/>
    <property type="match status" value="1"/>
</dbReference>
<dbReference type="RefSeq" id="WP_117077886.1">
    <property type="nucleotide sequence ID" value="NZ_CABHKM010000005.1"/>
</dbReference>
<dbReference type="Gene3D" id="1.10.30.50">
    <property type="match status" value="1"/>
</dbReference>
<dbReference type="Pfam" id="PF13655">
    <property type="entry name" value="RVT_N"/>
    <property type="match status" value="1"/>
</dbReference>
<dbReference type="GO" id="GO:0008270">
    <property type="term" value="F:zinc ion binding"/>
    <property type="evidence" value="ECO:0007669"/>
    <property type="project" value="InterPro"/>
</dbReference>
<keyword evidence="3" id="KW-0808">Transferase</keyword>
<dbReference type="GO" id="GO:0004519">
    <property type="term" value="F:endonuclease activity"/>
    <property type="evidence" value="ECO:0007669"/>
    <property type="project" value="InterPro"/>
</dbReference>
<keyword evidence="3" id="KW-0695">RNA-directed DNA polymerase</keyword>
<feature type="domain" description="Reverse transcriptase" evidence="2">
    <location>
        <begin position="96"/>
        <end position="328"/>
    </location>
</feature>